<dbReference type="OrthoDB" id="7058362at2"/>
<name>A0A5S4FUG2_9ACTN</name>
<dbReference type="EMBL" id="VCKY01000117">
    <property type="protein sequence ID" value="TMR13820.1"/>
    <property type="molecule type" value="Genomic_DNA"/>
</dbReference>
<reference evidence="1 2" key="1">
    <citation type="submission" date="2019-05" db="EMBL/GenBank/DDBJ databases">
        <title>Draft genome sequence of Nonomuraea turkmeniaca DSM 43926.</title>
        <authorList>
            <person name="Saricaoglu S."/>
            <person name="Isik K."/>
        </authorList>
    </citation>
    <scope>NUCLEOTIDE SEQUENCE [LARGE SCALE GENOMIC DNA]</scope>
    <source>
        <strain evidence="1 2">DSM 43926</strain>
    </source>
</reference>
<sequence length="388" mass="39203">MPNWYSQQRLNKIPVVGLVPETSGAEPAEPVPFQMWGDSGSGRAKWRTPAGTWIAFDDVRDGAITDAKIAASAGISLSKLAVNPLARSAHTGTQPASTISDFVQQVRATRLDQMAAPTADIALAGYRLTGLGAPMNPSDAARLADVQAAAAGISVKPAVRVATTTNIALSGLQQIDGVTLQAGDRVLVKDQTDASQNGLYVAAADAWQRTGDLLAPNTFVFVSAGTAADTGWAISNDEPITVNASPITWAQFTGGGTGGVGAGAGLVQNGQMINVAAADASIVVTDDSISVGLVSVAQGGTGATTPAGARAALGVGGSYAADLPALSAGEGQAITHNLGTKDVAVSFFEVATGADVHLDVVDRPDANTITVRSDIPVGAGAIRVLVRS</sequence>
<dbReference type="RefSeq" id="WP_138669733.1">
    <property type="nucleotide sequence ID" value="NZ_VCKY01000117.1"/>
</dbReference>
<keyword evidence="2" id="KW-1185">Reference proteome</keyword>
<comment type="caution">
    <text evidence="1">The sequence shown here is derived from an EMBL/GenBank/DDBJ whole genome shotgun (WGS) entry which is preliminary data.</text>
</comment>
<protein>
    <submittedName>
        <fullName evidence="1">Uncharacterized protein</fullName>
    </submittedName>
</protein>
<evidence type="ECO:0000313" key="2">
    <source>
        <dbReference type="Proteomes" id="UP000309128"/>
    </source>
</evidence>
<dbReference type="AlphaFoldDB" id="A0A5S4FUG2"/>
<gene>
    <name evidence="1" type="ORF">ETD86_30105</name>
</gene>
<proteinExistence type="predicted"/>
<evidence type="ECO:0000313" key="1">
    <source>
        <dbReference type="EMBL" id="TMR13820.1"/>
    </source>
</evidence>
<organism evidence="1 2">
    <name type="scientific">Nonomuraea turkmeniaca</name>
    <dbReference type="NCBI Taxonomy" id="103838"/>
    <lineage>
        <taxon>Bacteria</taxon>
        <taxon>Bacillati</taxon>
        <taxon>Actinomycetota</taxon>
        <taxon>Actinomycetes</taxon>
        <taxon>Streptosporangiales</taxon>
        <taxon>Streptosporangiaceae</taxon>
        <taxon>Nonomuraea</taxon>
    </lineage>
</organism>
<dbReference type="Proteomes" id="UP000309128">
    <property type="component" value="Unassembled WGS sequence"/>
</dbReference>
<accession>A0A5S4FUG2</accession>